<evidence type="ECO:0000313" key="2">
    <source>
        <dbReference type="RefSeq" id="XP_029653656.1"/>
    </source>
</evidence>
<dbReference type="KEGG" id="osn:115226772"/>
<name>A0A6P7TY06_9MOLL</name>
<dbReference type="Proteomes" id="UP000515154">
    <property type="component" value="Linkage group LG2"/>
</dbReference>
<protein>
    <submittedName>
        <fullName evidence="2">Zinc finger MYM-type protein 6-like</fullName>
    </submittedName>
</protein>
<dbReference type="AlphaFoldDB" id="A0A6P7TY06"/>
<dbReference type="RefSeq" id="XP_029653656.1">
    <property type="nucleotide sequence ID" value="XM_029797796.1"/>
</dbReference>
<dbReference type="PANTHER" id="PTHR45913">
    <property type="entry name" value="EPM2A-INTERACTING PROTEIN 1"/>
    <property type="match status" value="1"/>
</dbReference>
<evidence type="ECO:0000313" key="1">
    <source>
        <dbReference type="Proteomes" id="UP000515154"/>
    </source>
</evidence>
<gene>
    <name evidence="2" type="primary">LOC115226772</name>
</gene>
<keyword evidence="1" id="KW-1185">Reference proteome</keyword>
<accession>A0A6P7TY06</accession>
<proteinExistence type="predicted"/>
<reference evidence="2" key="1">
    <citation type="submission" date="2025-08" db="UniProtKB">
        <authorList>
            <consortium name="RefSeq"/>
        </authorList>
    </citation>
    <scope>IDENTIFICATION</scope>
</reference>
<sequence>MVFVRYFSEDLQPCEEMLFTEKLLLDSRDATIFHTLKSFLFEQNIPLSNILACASNGAPSMIGRYRGFSSLLKREISHQILTVHCLAHRQHLVSVDFPYIRISCKNAVSVFGHIKTMISYSGFLDKLTKNIAN</sequence>
<organism evidence="1 2">
    <name type="scientific">Octopus sinensis</name>
    <name type="common">East Asian common octopus</name>
    <dbReference type="NCBI Taxonomy" id="2607531"/>
    <lineage>
        <taxon>Eukaryota</taxon>
        <taxon>Metazoa</taxon>
        <taxon>Spiralia</taxon>
        <taxon>Lophotrochozoa</taxon>
        <taxon>Mollusca</taxon>
        <taxon>Cephalopoda</taxon>
        <taxon>Coleoidea</taxon>
        <taxon>Octopodiformes</taxon>
        <taxon>Octopoda</taxon>
        <taxon>Incirrata</taxon>
        <taxon>Octopodidae</taxon>
        <taxon>Octopus</taxon>
    </lineage>
</organism>
<dbReference type="PANTHER" id="PTHR45913:SF22">
    <property type="entry name" value="SCAN BOX DOMAIN-CONTAINING PROTEIN"/>
    <property type="match status" value="1"/>
</dbReference>